<dbReference type="OrthoDB" id="202234at2759"/>
<dbReference type="Proteomes" id="UP000095009">
    <property type="component" value="Unassembled WGS sequence"/>
</dbReference>
<gene>
    <name evidence="7" type="ORF">NADFUDRAFT_48774</name>
</gene>
<evidence type="ECO:0000256" key="1">
    <source>
        <dbReference type="ARBA" id="ARBA00008655"/>
    </source>
</evidence>
<keyword evidence="4" id="KW-1208">Phospholipid metabolism</keyword>
<feature type="domain" description="Phospholipid/glycerol acyltransferase" evidence="6">
    <location>
        <begin position="99"/>
        <end position="216"/>
    </location>
</feature>
<sequence>MCSLSILKTILLVILAANTLAFFNIAFKPLRFYSRVAVYIFLMMITAIYGFIASAFLALIGKRGLGQWTTARAFYALCSVILGVKIEVRNEEILKTRPAVFLSNHQSELDILILGRSFPQWCSVTAKKSLKYYPFLGWFMTMSSTVFVDRGNRNNAFKAFDSAAKKMNDEKQSVFMFPEGTRSYFQTPDLLPFKKGAFHLAIQAKVPIVPFVTCNYAHVLDLKKKRFEPGTIIIEVLKPVSTENKTSADVNDMVEEVRNSMLTCVKKLGKEAESDKTK</sequence>
<dbReference type="PANTHER" id="PTHR10434:SF11">
    <property type="entry name" value="1-ACYL-SN-GLYCEROL-3-PHOSPHATE ACYLTRANSFERASE"/>
    <property type="match status" value="1"/>
</dbReference>
<dbReference type="STRING" id="857566.A0A1E3PRS8"/>
<proteinExistence type="inferred from homology"/>
<dbReference type="EMBL" id="KV454406">
    <property type="protein sequence ID" value="ODQ68119.1"/>
    <property type="molecule type" value="Genomic_DNA"/>
</dbReference>
<dbReference type="Pfam" id="PF01553">
    <property type="entry name" value="Acyltransferase"/>
    <property type="match status" value="1"/>
</dbReference>
<dbReference type="GO" id="GO:0005783">
    <property type="term" value="C:endoplasmic reticulum"/>
    <property type="evidence" value="ECO:0007669"/>
    <property type="project" value="TreeGrafter"/>
</dbReference>
<dbReference type="InterPro" id="IPR002123">
    <property type="entry name" value="Plipid/glycerol_acylTrfase"/>
</dbReference>
<evidence type="ECO:0000256" key="5">
    <source>
        <dbReference type="SAM" id="Phobius"/>
    </source>
</evidence>
<evidence type="ECO:0000313" key="7">
    <source>
        <dbReference type="EMBL" id="ODQ68119.1"/>
    </source>
</evidence>
<dbReference type="GO" id="GO:0003841">
    <property type="term" value="F:1-acylglycerol-3-phosphate O-acyltransferase activity"/>
    <property type="evidence" value="ECO:0007669"/>
    <property type="project" value="UniProtKB-UniRule"/>
</dbReference>
<dbReference type="GO" id="GO:0006654">
    <property type="term" value="P:phosphatidic acid biosynthetic process"/>
    <property type="evidence" value="ECO:0007669"/>
    <property type="project" value="TreeGrafter"/>
</dbReference>
<keyword evidence="3 4" id="KW-0012">Acyltransferase</keyword>
<evidence type="ECO:0000256" key="2">
    <source>
        <dbReference type="ARBA" id="ARBA00022679"/>
    </source>
</evidence>
<keyword evidence="8" id="KW-1185">Reference proteome</keyword>
<protein>
    <recommendedName>
        <fullName evidence="4">1-acyl-sn-glycerol-3-phosphate acyltransferase</fullName>
        <ecNumber evidence="4">2.3.1.51</ecNumber>
    </recommendedName>
</protein>
<evidence type="ECO:0000313" key="8">
    <source>
        <dbReference type="Proteomes" id="UP000095009"/>
    </source>
</evidence>
<accession>A0A1E3PRS8</accession>
<dbReference type="AlphaFoldDB" id="A0A1E3PRS8"/>
<keyword evidence="4" id="KW-0594">Phospholipid biosynthesis</keyword>
<keyword evidence="5" id="KW-0472">Membrane</keyword>
<dbReference type="NCBIfam" id="TIGR00530">
    <property type="entry name" value="AGP_acyltrn"/>
    <property type="match status" value="1"/>
</dbReference>
<dbReference type="GO" id="GO:0016020">
    <property type="term" value="C:membrane"/>
    <property type="evidence" value="ECO:0007669"/>
    <property type="project" value="InterPro"/>
</dbReference>
<keyword evidence="5" id="KW-0812">Transmembrane</keyword>
<organism evidence="7 8">
    <name type="scientific">Nadsonia fulvescens var. elongata DSM 6958</name>
    <dbReference type="NCBI Taxonomy" id="857566"/>
    <lineage>
        <taxon>Eukaryota</taxon>
        <taxon>Fungi</taxon>
        <taxon>Dikarya</taxon>
        <taxon>Ascomycota</taxon>
        <taxon>Saccharomycotina</taxon>
        <taxon>Dipodascomycetes</taxon>
        <taxon>Dipodascales</taxon>
        <taxon>Dipodascales incertae sedis</taxon>
        <taxon>Nadsonia</taxon>
    </lineage>
</organism>
<keyword evidence="4" id="KW-0444">Lipid biosynthesis</keyword>
<comment type="catalytic activity">
    <reaction evidence="4">
        <text>a 1-acyl-sn-glycero-3-phosphate + an acyl-CoA = a 1,2-diacyl-sn-glycero-3-phosphate + CoA</text>
        <dbReference type="Rhea" id="RHEA:19709"/>
        <dbReference type="ChEBI" id="CHEBI:57287"/>
        <dbReference type="ChEBI" id="CHEBI:57970"/>
        <dbReference type="ChEBI" id="CHEBI:58342"/>
        <dbReference type="ChEBI" id="CHEBI:58608"/>
        <dbReference type="EC" id="2.3.1.51"/>
    </reaction>
</comment>
<name>A0A1E3PRS8_9ASCO</name>
<reference evidence="7 8" key="1">
    <citation type="journal article" date="2016" name="Proc. Natl. Acad. Sci. U.S.A.">
        <title>Comparative genomics of biotechnologically important yeasts.</title>
        <authorList>
            <person name="Riley R."/>
            <person name="Haridas S."/>
            <person name="Wolfe K.H."/>
            <person name="Lopes M.R."/>
            <person name="Hittinger C.T."/>
            <person name="Goeker M."/>
            <person name="Salamov A.A."/>
            <person name="Wisecaver J.H."/>
            <person name="Long T.M."/>
            <person name="Calvey C.H."/>
            <person name="Aerts A.L."/>
            <person name="Barry K.W."/>
            <person name="Choi C."/>
            <person name="Clum A."/>
            <person name="Coughlan A.Y."/>
            <person name="Deshpande S."/>
            <person name="Douglass A.P."/>
            <person name="Hanson S.J."/>
            <person name="Klenk H.-P."/>
            <person name="LaButti K.M."/>
            <person name="Lapidus A."/>
            <person name="Lindquist E.A."/>
            <person name="Lipzen A.M."/>
            <person name="Meier-Kolthoff J.P."/>
            <person name="Ohm R.A."/>
            <person name="Otillar R.P."/>
            <person name="Pangilinan J.L."/>
            <person name="Peng Y."/>
            <person name="Rokas A."/>
            <person name="Rosa C.A."/>
            <person name="Scheuner C."/>
            <person name="Sibirny A.A."/>
            <person name="Slot J.C."/>
            <person name="Stielow J.B."/>
            <person name="Sun H."/>
            <person name="Kurtzman C.P."/>
            <person name="Blackwell M."/>
            <person name="Grigoriev I.V."/>
            <person name="Jeffries T.W."/>
        </authorList>
    </citation>
    <scope>NUCLEOTIDE SEQUENCE [LARGE SCALE GENOMIC DNA]</scope>
    <source>
        <strain evidence="7 8">DSM 6958</strain>
    </source>
</reference>
<dbReference type="SUPFAM" id="SSF69593">
    <property type="entry name" value="Glycerol-3-phosphate (1)-acyltransferase"/>
    <property type="match status" value="1"/>
</dbReference>
<dbReference type="PANTHER" id="PTHR10434">
    <property type="entry name" value="1-ACYL-SN-GLYCEROL-3-PHOSPHATE ACYLTRANSFERASE"/>
    <property type="match status" value="1"/>
</dbReference>
<dbReference type="EC" id="2.3.1.51" evidence="4"/>
<comment type="similarity">
    <text evidence="1 4">Belongs to the 1-acyl-sn-glycerol-3-phosphate acyltransferase family.</text>
</comment>
<keyword evidence="5" id="KW-1133">Transmembrane helix</keyword>
<evidence type="ECO:0000256" key="4">
    <source>
        <dbReference type="RuleBase" id="RU361267"/>
    </source>
</evidence>
<comment type="domain">
    <text evidence="4">The HXXXXD motif is essential for acyltransferase activity and may constitute the binding site for the phosphate moiety of the glycerol-3-phosphate.</text>
</comment>
<feature type="transmembrane region" description="Helical" evidence="5">
    <location>
        <begin position="39"/>
        <end position="60"/>
    </location>
</feature>
<keyword evidence="2 4" id="KW-0808">Transferase</keyword>
<evidence type="ECO:0000256" key="3">
    <source>
        <dbReference type="ARBA" id="ARBA00023315"/>
    </source>
</evidence>
<keyword evidence="4" id="KW-0443">Lipid metabolism</keyword>
<feature type="transmembrane region" description="Helical" evidence="5">
    <location>
        <begin position="6"/>
        <end position="27"/>
    </location>
</feature>
<evidence type="ECO:0000259" key="6">
    <source>
        <dbReference type="SMART" id="SM00563"/>
    </source>
</evidence>
<dbReference type="InterPro" id="IPR004552">
    <property type="entry name" value="AGP_acyltrans"/>
</dbReference>
<dbReference type="CDD" id="cd07989">
    <property type="entry name" value="LPLAT_AGPAT-like"/>
    <property type="match status" value="1"/>
</dbReference>
<dbReference type="SMART" id="SM00563">
    <property type="entry name" value="PlsC"/>
    <property type="match status" value="1"/>
</dbReference>